<dbReference type="Gene3D" id="1.20.58.2200">
    <property type="match status" value="1"/>
</dbReference>
<dbReference type="NCBIfam" id="TIGR03504">
    <property type="entry name" value="FimV_Cterm"/>
    <property type="match status" value="1"/>
</dbReference>
<dbReference type="CDD" id="cd00118">
    <property type="entry name" value="LysM"/>
    <property type="match status" value="1"/>
</dbReference>
<feature type="transmembrane region" description="Helical" evidence="3">
    <location>
        <begin position="454"/>
        <end position="472"/>
    </location>
</feature>
<dbReference type="AlphaFoldDB" id="A0A3B1AKP0"/>
<evidence type="ECO:0000256" key="1">
    <source>
        <dbReference type="SAM" id="Coils"/>
    </source>
</evidence>
<dbReference type="InterPro" id="IPR057840">
    <property type="entry name" value="FimV_N"/>
</dbReference>
<feature type="compositionally biased region" description="Basic and acidic residues" evidence="2">
    <location>
        <begin position="708"/>
        <end position="720"/>
    </location>
</feature>
<feature type="coiled-coil region" evidence="1">
    <location>
        <begin position="345"/>
        <end position="386"/>
    </location>
</feature>
<feature type="domain" description="FimV N-terminal" evidence="4">
    <location>
        <begin position="35"/>
        <end position="142"/>
    </location>
</feature>
<dbReference type="InterPro" id="IPR020011">
    <property type="entry name" value="FimV_C"/>
</dbReference>
<dbReference type="InterPro" id="IPR020012">
    <property type="entry name" value="LysM_FimV"/>
</dbReference>
<sequence>MSKLSAPGKRLTPAKRLAPVMAILAMLIPALGHALGLGNIVMKSALNQPLDAQIELLSVKKGDLSNLTVKLGSTEDFQRVGADRAFFLTNINFEVLRRKDGTAYVQLTTTKTVTEPFLDFVVEARWPRGRILREFTVLVDPPVLSDEAPAPVQRAAVTTQQTTSTRRAPAPASRPAPIPSRATMAPVSRQPGELTYGPVQYNDTLYEIANRMRPSGISIDQMMLALVLNNPNAFYGDNVNQLKAGYVLRIDDVNALSAFSVAEANAEINRQHSEWRARKSGKLVRQADAPTGGQVARGEGTGAGSAGDQASLKLVAPGSRGAGSGAGDENVDQLREDLLLAAEALDANRQETDELKSRLAEMEEQLESMQRLIMLKDDEMQALQAQAVMEPEAVEAEEMPMEAMPEEEMMAEALSEEGVESEAPAEAADATVEEEVAAAEPAPVAEPGLLDDPVVLYGGLGVLLLLIIAVVIQRRRKMQDGFEESILNVGGGDDSAGATAESMNGGESSMVSDFAMSEMSGMSGIESDAADVDPISEADVYLAYGRHQQAEDILREALEKEPGRHEIKLKMLEVFFAAKDRESFEQQAQELHDALGNESDPMWAKAVTMGTQLCPGSDLFGGDSAEALKEDLEEGADTGDDDLLDFDFDIDADNLDADAATGDAKSDEMFAELEAVTGDDTVVKEAPAAIDDDNSLDFDMDMVSDVSDETKKDAPAKDSESNGLDFDVSSLDFNLDTDTDTASDGETATVSTNIDDDSSLDFDLGDLDEVVITEDPASDTETGITEDPISDTKISDETESVGELGDEFGDDAFGEVDEIGTKLDLAKAYVDMGDADGARSILEEVMEEGDAAQKKQAEELLTQIA</sequence>
<evidence type="ECO:0000313" key="5">
    <source>
        <dbReference type="EMBL" id="VAX02281.1"/>
    </source>
</evidence>
<keyword evidence="3" id="KW-0812">Transmembrane</keyword>
<reference evidence="5" key="1">
    <citation type="submission" date="2018-06" db="EMBL/GenBank/DDBJ databases">
        <authorList>
            <person name="Zhirakovskaya E."/>
        </authorList>
    </citation>
    <scope>NUCLEOTIDE SEQUENCE</scope>
</reference>
<dbReference type="InterPro" id="IPR011990">
    <property type="entry name" value="TPR-like_helical_dom_sf"/>
</dbReference>
<feature type="compositionally biased region" description="Low complexity" evidence="2">
    <location>
        <begin position="150"/>
        <end position="171"/>
    </location>
</feature>
<feature type="region of interest" description="Disordered" evidence="2">
    <location>
        <begin position="777"/>
        <end position="796"/>
    </location>
</feature>
<gene>
    <name evidence="5" type="ORF">MNBD_GAMMA19-1058</name>
</gene>
<keyword evidence="3" id="KW-0472">Membrane</keyword>
<feature type="region of interest" description="Disordered" evidence="2">
    <location>
        <begin position="706"/>
        <end position="728"/>
    </location>
</feature>
<accession>A0A3B1AKP0</accession>
<evidence type="ECO:0000256" key="3">
    <source>
        <dbReference type="SAM" id="Phobius"/>
    </source>
</evidence>
<keyword evidence="3" id="KW-1133">Transmembrane helix</keyword>
<dbReference type="InterPro" id="IPR038440">
    <property type="entry name" value="FimV_C_sf"/>
</dbReference>
<feature type="region of interest" description="Disordered" evidence="2">
    <location>
        <begin position="277"/>
        <end position="308"/>
    </location>
</feature>
<dbReference type="SUPFAM" id="SSF48452">
    <property type="entry name" value="TPR-like"/>
    <property type="match status" value="1"/>
</dbReference>
<dbReference type="EMBL" id="UOFV01000303">
    <property type="protein sequence ID" value="VAX02281.1"/>
    <property type="molecule type" value="Genomic_DNA"/>
</dbReference>
<name>A0A3B1AKP0_9ZZZZ</name>
<evidence type="ECO:0000259" key="4">
    <source>
        <dbReference type="Pfam" id="PF25800"/>
    </source>
</evidence>
<dbReference type="NCBIfam" id="TIGR03505">
    <property type="entry name" value="FimV_core"/>
    <property type="match status" value="1"/>
</dbReference>
<dbReference type="Pfam" id="PF25800">
    <property type="entry name" value="FimV_N"/>
    <property type="match status" value="1"/>
</dbReference>
<organism evidence="5">
    <name type="scientific">hydrothermal vent metagenome</name>
    <dbReference type="NCBI Taxonomy" id="652676"/>
    <lineage>
        <taxon>unclassified sequences</taxon>
        <taxon>metagenomes</taxon>
        <taxon>ecological metagenomes</taxon>
    </lineage>
</organism>
<dbReference type="InterPro" id="IPR018392">
    <property type="entry name" value="LysM"/>
</dbReference>
<feature type="region of interest" description="Disordered" evidence="2">
    <location>
        <begin position="149"/>
        <end position="192"/>
    </location>
</feature>
<protein>
    <recommendedName>
        <fullName evidence="4">FimV N-terminal domain-containing protein</fullName>
    </recommendedName>
</protein>
<keyword evidence="1" id="KW-0175">Coiled coil</keyword>
<proteinExistence type="predicted"/>
<dbReference type="Gene3D" id="1.25.40.10">
    <property type="entry name" value="Tetratricopeptide repeat domain"/>
    <property type="match status" value="1"/>
</dbReference>
<evidence type="ECO:0000256" key="2">
    <source>
        <dbReference type="SAM" id="MobiDB-lite"/>
    </source>
</evidence>